<feature type="compositionally biased region" description="Basic and acidic residues" evidence="1">
    <location>
        <begin position="10"/>
        <end position="25"/>
    </location>
</feature>
<feature type="compositionally biased region" description="Polar residues" evidence="1">
    <location>
        <begin position="349"/>
        <end position="390"/>
    </location>
</feature>
<feature type="compositionally biased region" description="Basic and acidic residues" evidence="1">
    <location>
        <begin position="420"/>
        <end position="430"/>
    </location>
</feature>
<sequence>MVGTRSTRSKGKEPTREPLRERSLSYDDPNALGEAGENQAARQETGKLSIGAKDIARYLEINRSIDWNENTGPQSVGAGKQRTASVLQRRGDVSQPACSRCEQGNRVFGSCVAAPVISGYAFQRGACANCIWDGKERSCSLKGENMPLDSTSILQFTGEGFNLREAIREEAWIDGDDSQLEPSAPMEMEVYVDPENEADAPEVSSDKDEKATSDKNDDKASSDKENVDIATFLAEIKPDSSFARIGISQHGPRCRFDGVELKFPISREIWESERRLLKARSDLAHFVAIIDARLFDMGHGRSDAVFWEREARRLTRLFATGIRRTRGRPASSRRPSLTPPPRIVVSEAITPSSQLMPDPTPQTEPQSTGETIQALTEPPQSLLPSTNTEATRSEAKQHTPPTIATSSRDRRVWDRPQTPESKHNDKERPEFGPVHVQEVFENLHDTIEQFTAVMGGPPKAPAEEPAPTCVDPDEEERESCKQSADPAPAPAPTEPVRANFTDHEERAATELRRPFWTLRRPRPKDLDEGPPPIVSKRFRSERHGDRASE</sequence>
<feature type="region of interest" description="Disordered" evidence="1">
    <location>
        <begin position="349"/>
        <end position="431"/>
    </location>
</feature>
<feature type="compositionally biased region" description="Basic and acidic residues" evidence="1">
    <location>
        <begin position="500"/>
        <end position="513"/>
    </location>
</feature>
<evidence type="ECO:0000256" key="1">
    <source>
        <dbReference type="SAM" id="MobiDB-lite"/>
    </source>
</evidence>
<feature type="compositionally biased region" description="Basic and acidic residues" evidence="1">
    <location>
        <begin position="204"/>
        <end position="224"/>
    </location>
</feature>
<dbReference type="RefSeq" id="XP_041555611.1">
    <property type="nucleotide sequence ID" value="XM_041702869.1"/>
</dbReference>
<dbReference type="OrthoDB" id="4511014at2759"/>
<accession>A0A7R7XLJ0</accession>
<dbReference type="AlphaFoldDB" id="A0A7R7XLJ0"/>
<dbReference type="InterPro" id="IPR022190">
    <property type="entry name" value="DUF3716"/>
</dbReference>
<dbReference type="Pfam" id="PF12511">
    <property type="entry name" value="DUF3716"/>
    <property type="match status" value="1"/>
</dbReference>
<organism evidence="2 3">
    <name type="scientific">Aspergillus puulaauensis</name>
    <dbReference type="NCBI Taxonomy" id="1220207"/>
    <lineage>
        <taxon>Eukaryota</taxon>
        <taxon>Fungi</taxon>
        <taxon>Dikarya</taxon>
        <taxon>Ascomycota</taxon>
        <taxon>Pezizomycotina</taxon>
        <taxon>Eurotiomycetes</taxon>
        <taxon>Eurotiomycetidae</taxon>
        <taxon>Eurotiales</taxon>
        <taxon>Aspergillaceae</taxon>
        <taxon>Aspergillus</taxon>
    </lineage>
</organism>
<keyword evidence="3" id="KW-1185">Reference proteome</keyword>
<reference evidence="2" key="2">
    <citation type="submission" date="2021-02" db="EMBL/GenBank/DDBJ databases">
        <title>Aspergillus puulaauensis MK2 genome sequence.</title>
        <authorList>
            <person name="Futagami T."/>
            <person name="Mori K."/>
            <person name="Kadooka C."/>
            <person name="Tanaka T."/>
        </authorList>
    </citation>
    <scope>NUCLEOTIDE SEQUENCE</scope>
    <source>
        <strain evidence="2">MK2</strain>
    </source>
</reference>
<feature type="region of interest" description="Disordered" evidence="1">
    <location>
        <begin position="453"/>
        <end position="549"/>
    </location>
</feature>
<dbReference type="Proteomes" id="UP000654913">
    <property type="component" value="Chromosome 3"/>
</dbReference>
<feature type="region of interest" description="Disordered" evidence="1">
    <location>
        <begin position="324"/>
        <end position="343"/>
    </location>
</feature>
<dbReference type="KEGG" id="apuu:APUU_31641S"/>
<dbReference type="EMBL" id="AP024445">
    <property type="protein sequence ID" value="BCS23417.1"/>
    <property type="molecule type" value="Genomic_DNA"/>
</dbReference>
<feature type="region of interest" description="Disordered" evidence="1">
    <location>
        <begin position="1"/>
        <end position="45"/>
    </location>
</feature>
<proteinExistence type="predicted"/>
<protein>
    <submittedName>
        <fullName evidence="2">Uncharacterized protein</fullName>
    </submittedName>
</protein>
<evidence type="ECO:0000313" key="3">
    <source>
        <dbReference type="Proteomes" id="UP000654913"/>
    </source>
</evidence>
<evidence type="ECO:0000313" key="2">
    <source>
        <dbReference type="EMBL" id="BCS23417.1"/>
    </source>
</evidence>
<reference evidence="2" key="1">
    <citation type="submission" date="2021-01" db="EMBL/GenBank/DDBJ databases">
        <authorList>
            <consortium name="Aspergillus puulaauensis MK2 genome sequencing consortium"/>
            <person name="Kazuki M."/>
            <person name="Futagami T."/>
        </authorList>
    </citation>
    <scope>NUCLEOTIDE SEQUENCE</scope>
    <source>
        <strain evidence="2">MK2</strain>
    </source>
</reference>
<dbReference type="GeneID" id="64973421"/>
<name>A0A7R7XLJ0_9EURO</name>
<gene>
    <name evidence="2" type="ORF">APUU_31641S</name>
</gene>
<feature type="region of interest" description="Disordered" evidence="1">
    <location>
        <begin position="197"/>
        <end position="224"/>
    </location>
</feature>